<keyword evidence="4 5" id="KW-0472">Membrane</keyword>
<dbReference type="PANTHER" id="PTHR38452:SF1">
    <property type="entry name" value="UPF0756 MEMBRANE PROTEIN YEAL"/>
    <property type="match status" value="1"/>
</dbReference>
<accession>A0A1W1VH04</accession>
<keyword evidence="7" id="KW-1185">Reference proteome</keyword>
<dbReference type="PANTHER" id="PTHR38452">
    <property type="entry name" value="UPF0756 MEMBRANE PROTEIN YEAL"/>
    <property type="match status" value="1"/>
</dbReference>
<evidence type="ECO:0000313" key="7">
    <source>
        <dbReference type="Proteomes" id="UP000192731"/>
    </source>
</evidence>
<evidence type="ECO:0000256" key="4">
    <source>
        <dbReference type="ARBA" id="ARBA00023136"/>
    </source>
</evidence>
<dbReference type="Pfam" id="PF04284">
    <property type="entry name" value="DUF441"/>
    <property type="match status" value="1"/>
</dbReference>
<feature type="transmembrane region" description="Helical" evidence="5">
    <location>
        <begin position="6"/>
        <end position="32"/>
    </location>
</feature>
<dbReference type="STRING" id="656914.SAMN00017405_2077"/>
<feature type="transmembrane region" description="Helical" evidence="5">
    <location>
        <begin position="131"/>
        <end position="149"/>
    </location>
</feature>
<organism evidence="6 7">
    <name type="scientific">Desulfonispora thiosulfatigenes DSM 11270</name>
    <dbReference type="NCBI Taxonomy" id="656914"/>
    <lineage>
        <taxon>Bacteria</taxon>
        <taxon>Bacillati</taxon>
        <taxon>Bacillota</taxon>
        <taxon>Clostridia</taxon>
        <taxon>Eubacteriales</taxon>
        <taxon>Peptococcaceae</taxon>
        <taxon>Desulfonispora</taxon>
    </lineage>
</organism>
<keyword evidence="1 5" id="KW-1003">Cell membrane</keyword>
<reference evidence="6 7" key="1">
    <citation type="submission" date="2017-04" db="EMBL/GenBank/DDBJ databases">
        <authorList>
            <person name="Afonso C.L."/>
            <person name="Miller P.J."/>
            <person name="Scott M.A."/>
            <person name="Spackman E."/>
            <person name="Goraichik I."/>
            <person name="Dimitrov K.M."/>
            <person name="Suarez D.L."/>
            <person name="Swayne D.E."/>
        </authorList>
    </citation>
    <scope>NUCLEOTIDE SEQUENCE [LARGE SCALE GENOMIC DNA]</scope>
    <source>
        <strain evidence="6 7">DSM 11270</strain>
    </source>
</reference>
<evidence type="ECO:0000256" key="2">
    <source>
        <dbReference type="ARBA" id="ARBA00022692"/>
    </source>
</evidence>
<dbReference type="OrthoDB" id="80306at2"/>
<keyword evidence="3 5" id="KW-1133">Transmembrane helix</keyword>
<dbReference type="HAMAP" id="MF_01874">
    <property type="entry name" value="UPF0756"/>
    <property type="match status" value="1"/>
</dbReference>
<evidence type="ECO:0000256" key="3">
    <source>
        <dbReference type="ARBA" id="ARBA00022989"/>
    </source>
</evidence>
<evidence type="ECO:0000256" key="1">
    <source>
        <dbReference type="ARBA" id="ARBA00022475"/>
    </source>
</evidence>
<dbReference type="GO" id="GO:0005886">
    <property type="term" value="C:plasma membrane"/>
    <property type="evidence" value="ECO:0007669"/>
    <property type="project" value="UniProtKB-SubCell"/>
</dbReference>
<dbReference type="AlphaFoldDB" id="A0A1W1VH04"/>
<evidence type="ECO:0000256" key="5">
    <source>
        <dbReference type="HAMAP-Rule" id="MF_01874"/>
    </source>
</evidence>
<name>A0A1W1VH04_DESTI</name>
<gene>
    <name evidence="6" type="ORF">SAMN00017405_2077</name>
</gene>
<proteinExistence type="inferred from homology"/>
<evidence type="ECO:0000313" key="6">
    <source>
        <dbReference type="EMBL" id="SMB92657.1"/>
    </source>
</evidence>
<dbReference type="Proteomes" id="UP000192731">
    <property type="component" value="Unassembled WGS sequence"/>
</dbReference>
<comment type="similarity">
    <text evidence="5">Belongs to the UPF0756 family.</text>
</comment>
<dbReference type="InterPro" id="IPR007382">
    <property type="entry name" value="UPF0756_TM"/>
</dbReference>
<keyword evidence="2 5" id="KW-0812">Transmembrane</keyword>
<protein>
    <recommendedName>
        <fullName evidence="5">UPF0756 membrane protein SAMN00017405_2077</fullName>
    </recommendedName>
</protein>
<feature type="transmembrane region" description="Helical" evidence="5">
    <location>
        <begin position="78"/>
        <end position="96"/>
    </location>
</feature>
<feature type="transmembrane region" description="Helical" evidence="5">
    <location>
        <begin position="44"/>
        <end position="66"/>
    </location>
</feature>
<sequence length="151" mass="16057">MLGEGILLILILIGVLGHSNILAASACVLLVMKLSNLSHYFDLISRRGLEVGLLFLMLSVLVPFASDEMNFKDMLRGIFSWPGFFCAVGGAIATYMNGAGLSMLKVQPELMTGLVVGAIVGIVVFKGVPVGPLMSAGLAAFFMQIFNFIKG</sequence>
<comment type="subcellular location">
    <subcellularLocation>
        <location evidence="5">Cell membrane</location>
        <topology evidence="5">Multi-pass membrane protein</topology>
    </subcellularLocation>
</comment>
<dbReference type="EMBL" id="FWWT01000021">
    <property type="protein sequence ID" value="SMB92657.1"/>
    <property type="molecule type" value="Genomic_DNA"/>
</dbReference>
<dbReference type="RefSeq" id="WP_084053675.1">
    <property type="nucleotide sequence ID" value="NZ_FWWT01000021.1"/>
</dbReference>